<dbReference type="Proteomes" id="UP001320209">
    <property type="component" value="Chromosome"/>
</dbReference>
<name>A0ABN6L3L8_9PROT</name>
<organism evidence="3 4">
    <name type="scientific">Candidatus Hydrogenosomobacter endosymbioticus</name>
    <dbReference type="NCBI Taxonomy" id="2558174"/>
    <lineage>
        <taxon>Bacteria</taxon>
        <taxon>Pseudomonadati</taxon>
        <taxon>Pseudomonadota</taxon>
        <taxon>Alphaproteobacteria</taxon>
        <taxon>Holosporales</taxon>
        <taxon>Holosporaceae</taxon>
        <taxon>Candidatus Hydrogenosomobacter</taxon>
    </lineage>
</organism>
<dbReference type="SUPFAM" id="SSF111369">
    <property type="entry name" value="HlyD-like secretion proteins"/>
    <property type="match status" value="1"/>
</dbReference>
<protein>
    <recommendedName>
        <fullName evidence="5">RND efflux pump membrane fusion protein barrel-sandwich domain-containing protein</fullName>
    </recommendedName>
</protein>
<keyword evidence="1 2" id="KW-0175">Coiled coil</keyword>
<dbReference type="PANTHER" id="PTHR30469:SF15">
    <property type="entry name" value="HLYD FAMILY OF SECRETION PROTEINS"/>
    <property type="match status" value="1"/>
</dbReference>
<sequence>MRKNISKKVIAAVFGVCALSIAVSVVLVRRNRGNRVNIVSEPISHCQHGVPANLDCNAQSKKLTIGALGRIEPKSRVIRVSHNMGQVARVQDIHVSEGAAIKKGQLIAVFKDYDVEKALAASAEANVRALKSRLVAEKNEKEFAEKEAKRHEAMFAAKATSQSKKDEADKNLKKALATVKKTEAEIESAEAAANLEKVKLEQCVLRAPIDGTILRINTRPGEKVGEEGVVEMADLSEIEVVADVYEHDIGRIRVGGAAEILISGVQTPIIGKVIAIGFQVGKSSLRDTGPDADQDVRTIEVRIDLPKQQNSSRLQHGIGMQVNVRFVNDSRQAKASPEG</sequence>
<feature type="coiled-coil region" evidence="2">
    <location>
        <begin position="120"/>
        <end position="201"/>
    </location>
</feature>
<dbReference type="InterPro" id="IPR014315">
    <property type="entry name" value="ABC_heterocyst_DevB"/>
</dbReference>
<evidence type="ECO:0008006" key="5">
    <source>
        <dbReference type="Google" id="ProtNLM"/>
    </source>
</evidence>
<evidence type="ECO:0000313" key="4">
    <source>
        <dbReference type="Proteomes" id="UP001320209"/>
    </source>
</evidence>
<gene>
    <name evidence="3" type="ORF">HYD_6920</name>
</gene>
<dbReference type="NCBIfam" id="TIGR02971">
    <property type="entry name" value="heterocyst_DevB"/>
    <property type="match status" value="1"/>
</dbReference>
<reference evidence="3" key="1">
    <citation type="submission" date="2021-10" db="EMBL/GenBank/DDBJ databases">
        <title>Genome Sequence of The Candidatus Hydrogeosomobacter endosymbioticus, an Intracellular Bacterial Symbiont of the Anaerobic Ciliate GW7.</title>
        <authorList>
            <person name="Shiohama Y."/>
            <person name="Shinzato N."/>
        </authorList>
    </citation>
    <scope>NUCLEOTIDE SEQUENCE [LARGE SCALE GENOMIC DNA]</scope>
    <source>
        <strain evidence="3">200920</strain>
    </source>
</reference>
<dbReference type="Gene3D" id="2.40.30.170">
    <property type="match status" value="1"/>
</dbReference>
<evidence type="ECO:0000313" key="3">
    <source>
        <dbReference type="EMBL" id="BDB96559.1"/>
    </source>
</evidence>
<evidence type="ECO:0000256" key="1">
    <source>
        <dbReference type="ARBA" id="ARBA00023054"/>
    </source>
</evidence>
<dbReference type="Gene3D" id="2.40.50.100">
    <property type="match status" value="1"/>
</dbReference>
<accession>A0ABN6L3L8</accession>
<dbReference type="PANTHER" id="PTHR30469">
    <property type="entry name" value="MULTIDRUG RESISTANCE PROTEIN MDTA"/>
    <property type="match status" value="1"/>
</dbReference>
<proteinExistence type="predicted"/>
<dbReference type="Gene3D" id="6.10.140.1990">
    <property type="match status" value="1"/>
</dbReference>
<evidence type="ECO:0000256" key="2">
    <source>
        <dbReference type="SAM" id="Coils"/>
    </source>
</evidence>
<dbReference type="RefSeq" id="WP_236864998.1">
    <property type="nucleotide sequence ID" value="NZ_AP025225.1"/>
</dbReference>
<keyword evidence="4" id="KW-1185">Reference proteome</keyword>
<dbReference type="InterPro" id="IPR030190">
    <property type="entry name" value="MacA_alpha-hairpin_sf"/>
</dbReference>
<dbReference type="EMBL" id="AP025225">
    <property type="protein sequence ID" value="BDB96559.1"/>
    <property type="molecule type" value="Genomic_DNA"/>
</dbReference>